<dbReference type="Proteomes" id="UP000218231">
    <property type="component" value="Unassembled WGS sequence"/>
</dbReference>
<protein>
    <submittedName>
        <fullName evidence="2">Uncharacterized protein</fullName>
    </submittedName>
</protein>
<comment type="caution">
    <text evidence="2">The sequence shown here is derived from an EMBL/GenBank/DDBJ whole genome shotgun (WGS) entry which is preliminary data.</text>
</comment>
<gene>
    <name evidence="2" type="ORF">WR25_12033</name>
</gene>
<accession>A0A2A2KX05</accession>
<name>A0A2A2KX05_9BILA</name>
<dbReference type="EMBL" id="LIAE01007557">
    <property type="protein sequence ID" value="PAV78458.1"/>
    <property type="molecule type" value="Genomic_DNA"/>
</dbReference>
<evidence type="ECO:0000313" key="2">
    <source>
        <dbReference type="EMBL" id="PAV78458.1"/>
    </source>
</evidence>
<proteinExistence type="predicted"/>
<keyword evidence="3" id="KW-1185">Reference proteome</keyword>
<dbReference type="AlphaFoldDB" id="A0A2A2KX05"/>
<evidence type="ECO:0000313" key="3">
    <source>
        <dbReference type="Proteomes" id="UP000218231"/>
    </source>
</evidence>
<organism evidence="2 3">
    <name type="scientific">Diploscapter pachys</name>
    <dbReference type="NCBI Taxonomy" id="2018661"/>
    <lineage>
        <taxon>Eukaryota</taxon>
        <taxon>Metazoa</taxon>
        <taxon>Ecdysozoa</taxon>
        <taxon>Nematoda</taxon>
        <taxon>Chromadorea</taxon>
        <taxon>Rhabditida</taxon>
        <taxon>Rhabditina</taxon>
        <taxon>Rhabditomorpha</taxon>
        <taxon>Rhabditoidea</taxon>
        <taxon>Rhabditidae</taxon>
        <taxon>Diploscapter</taxon>
    </lineage>
</organism>
<feature type="coiled-coil region" evidence="1">
    <location>
        <begin position="116"/>
        <end position="143"/>
    </location>
</feature>
<evidence type="ECO:0000256" key="1">
    <source>
        <dbReference type="SAM" id="Coils"/>
    </source>
</evidence>
<reference evidence="2 3" key="1">
    <citation type="journal article" date="2017" name="Curr. Biol.">
        <title>Genome architecture and evolution of a unichromosomal asexual nematode.</title>
        <authorList>
            <person name="Fradin H."/>
            <person name="Zegar C."/>
            <person name="Gutwein M."/>
            <person name="Lucas J."/>
            <person name="Kovtun M."/>
            <person name="Corcoran D."/>
            <person name="Baugh L.R."/>
            <person name="Kiontke K."/>
            <person name="Gunsalus K."/>
            <person name="Fitch D.H."/>
            <person name="Piano F."/>
        </authorList>
    </citation>
    <scope>NUCLEOTIDE SEQUENCE [LARGE SCALE GENOMIC DNA]</scope>
    <source>
        <strain evidence="2">PF1309</strain>
    </source>
</reference>
<keyword evidence="1" id="KW-0175">Coiled coil</keyword>
<sequence>MSRNSSTSSEEEDEKCYKRKEFLDIAFDHRMKLEEKMEIFDKSYVDTKFFEGKIAEESATLLKAMHIIITNLWPMLNFLSEDNRDLINKAIETIRSTEKDFALWDGHLIAITEDAKSLQTEQRAELKNLLKNIQEKLKSEGVDLLAFLKKSDFVQGTPCYDAKWVLMRFSAAKNAIFKDSLILPNDIF</sequence>